<evidence type="ECO:0008006" key="3">
    <source>
        <dbReference type="Google" id="ProtNLM"/>
    </source>
</evidence>
<evidence type="ECO:0000313" key="1">
    <source>
        <dbReference type="EMBL" id="SOC30354.1"/>
    </source>
</evidence>
<reference evidence="1 2" key="1">
    <citation type="submission" date="2017-08" db="EMBL/GenBank/DDBJ databases">
        <authorList>
            <person name="de Groot N.N."/>
        </authorList>
    </citation>
    <scope>NUCLEOTIDE SEQUENCE [LARGE SCALE GENOMIC DNA]</scope>
    <source>
        <strain evidence="1 2">USBA 78</strain>
    </source>
</reference>
<dbReference type="Gene3D" id="3.40.50.150">
    <property type="entry name" value="Vaccinia Virus protein VP39"/>
    <property type="match status" value="1"/>
</dbReference>
<protein>
    <recommendedName>
        <fullName evidence="3">Methyltransferase</fullName>
    </recommendedName>
</protein>
<sequence length="260" mass="29077">MAKLTKQQAKLHAQACEILQQDVLSLPEREFVLEHWREDANHVNSPAGAFMTPFELANSFAYACSMDEPGRYIDLCAGIGALSFHLHQYSLRNSGETEFVCVEINPDYAEVGRKVLPEATWIVADIFDIPNMDLGHFDVAIGNPPFGRIDRNGNSGPNYDGPQFEYHVIDIASQIADDGFFIIPQESAPFRFSGRQSFKEETTPKHNKFLSETGFQMSCVSIDTSFARNMWRGTSPSVEIVAIKFPEPRLTHEPGPAMAM</sequence>
<dbReference type="InterPro" id="IPR002052">
    <property type="entry name" value="DNA_methylase_N6_adenine_CS"/>
</dbReference>
<gene>
    <name evidence="1" type="ORF">SAMN05428964_10917</name>
</gene>
<dbReference type="SUPFAM" id="SSF53335">
    <property type="entry name" value="S-adenosyl-L-methionine-dependent methyltransferases"/>
    <property type="match status" value="1"/>
</dbReference>
<accession>A0A285TX99</accession>
<dbReference type="RefSeq" id="WP_097053577.1">
    <property type="nucleotide sequence ID" value="NZ_OBMM01000009.1"/>
</dbReference>
<dbReference type="CDD" id="cd02440">
    <property type="entry name" value="AdoMet_MTases"/>
    <property type="match status" value="1"/>
</dbReference>
<dbReference type="GO" id="GO:0008168">
    <property type="term" value="F:methyltransferase activity"/>
    <property type="evidence" value="ECO:0007669"/>
    <property type="project" value="InterPro"/>
</dbReference>
<dbReference type="Proteomes" id="UP000219068">
    <property type="component" value="Unassembled WGS sequence"/>
</dbReference>
<dbReference type="PROSITE" id="PS00092">
    <property type="entry name" value="N6_MTASE"/>
    <property type="match status" value="1"/>
</dbReference>
<dbReference type="AlphaFoldDB" id="A0A285TX99"/>
<dbReference type="GO" id="GO:0032259">
    <property type="term" value="P:methylation"/>
    <property type="evidence" value="ECO:0007669"/>
    <property type="project" value="InterPro"/>
</dbReference>
<name>A0A285TX99_9PROT</name>
<dbReference type="EMBL" id="OBMM01000009">
    <property type="protein sequence ID" value="SOC30354.1"/>
    <property type="molecule type" value="Genomic_DNA"/>
</dbReference>
<dbReference type="InterPro" id="IPR029063">
    <property type="entry name" value="SAM-dependent_MTases_sf"/>
</dbReference>
<proteinExistence type="predicted"/>
<evidence type="ECO:0000313" key="2">
    <source>
        <dbReference type="Proteomes" id="UP000219068"/>
    </source>
</evidence>
<dbReference type="GO" id="GO:0003676">
    <property type="term" value="F:nucleic acid binding"/>
    <property type="evidence" value="ECO:0007669"/>
    <property type="project" value="InterPro"/>
</dbReference>
<organism evidence="1 2">
    <name type="scientific">Thalassospira xiamenensis</name>
    <dbReference type="NCBI Taxonomy" id="220697"/>
    <lineage>
        <taxon>Bacteria</taxon>
        <taxon>Pseudomonadati</taxon>
        <taxon>Pseudomonadota</taxon>
        <taxon>Alphaproteobacteria</taxon>
        <taxon>Rhodospirillales</taxon>
        <taxon>Thalassospiraceae</taxon>
        <taxon>Thalassospira</taxon>
    </lineage>
</organism>